<dbReference type="InterPro" id="IPR036236">
    <property type="entry name" value="Znf_C2H2_sf"/>
</dbReference>
<accession>A0A9P4NFM2</accession>
<evidence type="ECO:0000256" key="3">
    <source>
        <dbReference type="ARBA" id="ARBA00022737"/>
    </source>
</evidence>
<feature type="region of interest" description="Disordered" evidence="8">
    <location>
        <begin position="203"/>
        <end position="285"/>
    </location>
</feature>
<keyword evidence="2" id="KW-0479">Metal-binding</keyword>
<dbReference type="GO" id="GO:0000978">
    <property type="term" value="F:RNA polymerase II cis-regulatory region sequence-specific DNA binding"/>
    <property type="evidence" value="ECO:0007669"/>
    <property type="project" value="TreeGrafter"/>
</dbReference>
<dbReference type="PANTHER" id="PTHR45718:SF4">
    <property type="entry name" value="TRANSCRIPTIONAL ACTIVATOR CUBITUS INTERRUPTUS"/>
    <property type="match status" value="1"/>
</dbReference>
<evidence type="ECO:0000256" key="2">
    <source>
        <dbReference type="ARBA" id="ARBA00022723"/>
    </source>
</evidence>
<evidence type="ECO:0000259" key="9">
    <source>
        <dbReference type="PROSITE" id="PS50157"/>
    </source>
</evidence>
<dbReference type="OrthoDB" id="3214149at2759"/>
<dbReference type="FunFam" id="3.30.160.60:FF:000031">
    <property type="entry name" value="GLI family zinc finger 3"/>
    <property type="match status" value="1"/>
</dbReference>
<dbReference type="PANTHER" id="PTHR45718">
    <property type="entry name" value="TRANSCRIPTIONAL ACTIVATOR CUBITUS INTERRUPTUS"/>
    <property type="match status" value="1"/>
</dbReference>
<feature type="compositionally biased region" description="Basic and acidic residues" evidence="8">
    <location>
        <begin position="34"/>
        <end position="45"/>
    </location>
</feature>
<dbReference type="GO" id="GO:0005634">
    <property type="term" value="C:nucleus"/>
    <property type="evidence" value="ECO:0007669"/>
    <property type="project" value="UniProtKB-SubCell"/>
</dbReference>
<dbReference type="EMBL" id="MU007125">
    <property type="protein sequence ID" value="KAF2418737.1"/>
    <property type="molecule type" value="Genomic_DNA"/>
</dbReference>
<dbReference type="Pfam" id="PF00096">
    <property type="entry name" value="zf-C2H2"/>
    <property type="match status" value="1"/>
</dbReference>
<dbReference type="Pfam" id="PF23561">
    <property type="entry name" value="zf-C2H2_15"/>
    <property type="match status" value="1"/>
</dbReference>
<feature type="compositionally biased region" description="Polar residues" evidence="8">
    <location>
        <begin position="55"/>
        <end position="68"/>
    </location>
</feature>
<name>A0A9P4NFM2_9PEZI</name>
<evidence type="ECO:0000256" key="4">
    <source>
        <dbReference type="ARBA" id="ARBA00022771"/>
    </source>
</evidence>
<evidence type="ECO:0000256" key="7">
    <source>
        <dbReference type="PROSITE-ProRule" id="PRU00042"/>
    </source>
</evidence>
<dbReference type="GO" id="GO:0008270">
    <property type="term" value="F:zinc ion binding"/>
    <property type="evidence" value="ECO:0007669"/>
    <property type="project" value="UniProtKB-KW"/>
</dbReference>
<reference evidence="10" key="1">
    <citation type="journal article" date="2020" name="Stud. Mycol.">
        <title>101 Dothideomycetes genomes: a test case for predicting lifestyles and emergence of pathogens.</title>
        <authorList>
            <person name="Haridas S."/>
            <person name="Albert R."/>
            <person name="Binder M."/>
            <person name="Bloem J."/>
            <person name="Labutti K."/>
            <person name="Salamov A."/>
            <person name="Andreopoulos B."/>
            <person name="Baker S."/>
            <person name="Barry K."/>
            <person name="Bills G."/>
            <person name="Bluhm B."/>
            <person name="Cannon C."/>
            <person name="Castanera R."/>
            <person name="Culley D."/>
            <person name="Daum C."/>
            <person name="Ezra D."/>
            <person name="Gonzalez J."/>
            <person name="Henrissat B."/>
            <person name="Kuo A."/>
            <person name="Liang C."/>
            <person name="Lipzen A."/>
            <person name="Lutzoni F."/>
            <person name="Magnuson J."/>
            <person name="Mondo S."/>
            <person name="Nolan M."/>
            <person name="Ohm R."/>
            <person name="Pangilinan J."/>
            <person name="Park H.-J."/>
            <person name="Ramirez L."/>
            <person name="Alfaro M."/>
            <person name="Sun H."/>
            <person name="Tritt A."/>
            <person name="Yoshinaga Y."/>
            <person name="Zwiers L.-H."/>
            <person name="Turgeon B."/>
            <person name="Goodwin S."/>
            <person name="Spatafora J."/>
            <person name="Crous P."/>
            <person name="Grigoriev I."/>
        </authorList>
    </citation>
    <scope>NUCLEOTIDE SEQUENCE</scope>
    <source>
        <strain evidence="10">CBS 130266</strain>
    </source>
</reference>
<dbReference type="GO" id="GO:0000981">
    <property type="term" value="F:DNA-binding transcription factor activity, RNA polymerase II-specific"/>
    <property type="evidence" value="ECO:0007669"/>
    <property type="project" value="TreeGrafter"/>
</dbReference>
<evidence type="ECO:0000256" key="1">
    <source>
        <dbReference type="ARBA" id="ARBA00004123"/>
    </source>
</evidence>
<evidence type="ECO:0000256" key="6">
    <source>
        <dbReference type="ARBA" id="ARBA00023242"/>
    </source>
</evidence>
<dbReference type="InterPro" id="IPR056436">
    <property type="entry name" value="Znf-C2H2_ZIC1-5/GLI1-3-like"/>
</dbReference>
<evidence type="ECO:0000313" key="10">
    <source>
        <dbReference type="EMBL" id="KAF2418737.1"/>
    </source>
</evidence>
<comment type="caution">
    <text evidence="10">The sequence shown here is derived from an EMBL/GenBank/DDBJ whole genome shotgun (WGS) entry which is preliminary data.</text>
</comment>
<comment type="subcellular location">
    <subcellularLocation>
        <location evidence="1">Nucleus</location>
    </subcellularLocation>
</comment>
<evidence type="ECO:0000313" key="11">
    <source>
        <dbReference type="Proteomes" id="UP000800235"/>
    </source>
</evidence>
<feature type="compositionally biased region" description="Low complexity" evidence="8">
    <location>
        <begin position="266"/>
        <end position="279"/>
    </location>
</feature>
<dbReference type="PROSITE" id="PS50157">
    <property type="entry name" value="ZINC_FINGER_C2H2_2"/>
    <property type="match status" value="1"/>
</dbReference>
<dbReference type="FunFam" id="3.30.160.60:FF:000201">
    <property type="entry name" value="C2H2 finger domain protein (Gli3)"/>
    <property type="match status" value="1"/>
</dbReference>
<proteinExistence type="predicted"/>
<keyword evidence="6" id="KW-0539">Nucleus</keyword>
<dbReference type="SUPFAM" id="SSF57667">
    <property type="entry name" value="beta-beta-alpha zinc fingers"/>
    <property type="match status" value="1"/>
</dbReference>
<gene>
    <name evidence="10" type="ORF">EJ08DRAFT_642914</name>
</gene>
<dbReference type="Proteomes" id="UP000800235">
    <property type="component" value="Unassembled WGS sequence"/>
</dbReference>
<dbReference type="AlphaFoldDB" id="A0A9P4NFM2"/>
<evidence type="ECO:0000256" key="5">
    <source>
        <dbReference type="ARBA" id="ARBA00022833"/>
    </source>
</evidence>
<feature type="region of interest" description="Disordered" evidence="8">
    <location>
        <begin position="1"/>
        <end position="104"/>
    </location>
</feature>
<dbReference type="InterPro" id="IPR043359">
    <property type="entry name" value="GLI-like"/>
</dbReference>
<dbReference type="InterPro" id="IPR013087">
    <property type="entry name" value="Znf_C2H2_type"/>
</dbReference>
<dbReference type="PROSITE" id="PS00028">
    <property type="entry name" value="ZINC_FINGER_C2H2_1"/>
    <property type="match status" value="1"/>
</dbReference>
<keyword evidence="11" id="KW-1185">Reference proteome</keyword>
<keyword evidence="4 7" id="KW-0863">Zinc-finger</keyword>
<dbReference type="Gene3D" id="3.30.160.60">
    <property type="entry name" value="Classic Zinc Finger"/>
    <property type="match status" value="3"/>
</dbReference>
<feature type="domain" description="C2H2-type" evidence="9">
    <location>
        <begin position="179"/>
        <end position="209"/>
    </location>
</feature>
<protein>
    <recommendedName>
        <fullName evidence="9">C2H2-type domain-containing protein</fullName>
    </recommendedName>
</protein>
<evidence type="ECO:0000256" key="8">
    <source>
        <dbReference type="SAM" id="MobiDB-lite"/>
    </source>
</evidence>
<organism evidence="10 11">
    <name type="scientific">Tothia fuscella</name>
    <dbReference type="NCBI Taxonomy" id="1048955"/>
    <lineage>
        <taxon>Eukaryota</taxon>
        <taxon>Fungi</taxon>
        <taxon>Dikarya</taxon>
        <taxon>Ascomycota</taxon>
        <taxon>Pezizomycotina</taxon>
        <taxon>Dothideomycetes</taxon>
        <taxon>Pleosporomycetidae</taxon>
        <taxon>Venturiales</taxon>
        <taxon>Cylindrosympodiaceae</taxon>
        <taxon>Tothia</taxon>
    </lineage>
</organism>
<keyword evidence="5" id="KW-0862">Zinc</keyword>
<keyword evidence="3" id="KW-0677">Repeat</keyword>
<sequence>MDSPGSPLSELSSDDFQEEELSHHHQHQHAPIHHLSDHDEIEAKRPAKRQRTKATNRLSPHDTPSWSQAPPVPPEEDISSDTEGSVPGSPHIGPAGGEDDDYGGYGHREQISACKWDDCLAGDLGNMDLLVQHLHDEHIHARQKKYSCEWSDCSRKGIPHASGYALRAHMRSHTREKPFYCSLPECDRSFTRSDALAKHMRTVHETEALRPSDPVPKHHSSNPQNKQQRVRLTFKGLGGGPRESHQNGNGNGDIPAKPEAARSIRSNASAPSSPKASATIPPPTDLDYEHSNVVYAPTPLGSIHDSVKYFPSDIQFEEWEHQLPPDVLYKVLKQQLQHSSQDSALLSHELNLLEMRRKEEWTAKELVMENVMEAEFAVAKVEQYHDGLFEDRIVRGMSVELVDAVGLDLEGEKKPWWRKRNLLPYVKDLQVGQTVTPEMEKGGGSGREMPVIVD</sequence>
<dbReference type="SMART" id="SM00355">
    <property type="entry name" value="ZnF_C2H2"/>
    <property type="match status" value="2"/>
</dbReference>